<evidence type="ECO:0000256" key="5">
    <source>
        <dbReference type="ARBA" id="ARBA00023237"/>
    </source>
</evidence>
<dbReference type="PROSITE" id="PS51257">
    <property type="entry name" value="PROKAR_LIPOPROTEIN"/>
    <property type="match status" value="1"/>
</dbReference>
<comment type="caution">
    <text evidence="10">The sequence shown here is derived from an EMBL/GenBank/DDBJ whole genome shotgun (WGS) entry which is preliminary data.</text>
</comment>
<sequence length="169" mass="17800">MRHTLPGFIGAAMIILAGCSSKSAVSTSGDASGAGYGAGADSATSGVTVENLLGDNAVVGAVIGDVFFDFDSSALSDEAQEQLKQNAAWMEKNPLVNVTIQGHCDERGTDEYNLALGERRATVAKEYLITAGVSASRLTAVSFGEEMPFDPGHNEEAWAKNRRDHFITK</sequence>
<evidence type="ECO:0000313" key="10">
    <source>
        <dbReference type="EMBL" id="HHE07455.1"/>
    </source>
</evidence>
<evidence type="ECO:0000259" key="9">
    <source>
        <dbReference type="PROSITE" id="PS51123"/>
    </source>
</evidence>
<dbReference type="PRINTS" id="PR01021">
    <property type="entry name" value="OMPADOMAIN"/>
</dbReference>
<dbReference type="InterPro" id="IPR050330">
    <property type="entry name" value="Bact_OuterMem_StrucFunc"/>
</dbReference>
<dbReference type="SUPFAM" id="SSF103088">
    <property type="entry name" value="OmpA-like"/>
    <property type="match status" value="1"/>
</dbReference>
<dbReference type="PANTHER" id="PTHR30329:SF21">
    <property type="entry name" value="LIPOPROTEIN YIAD-RELATED"/>
    <property type="match status" value="1"/>
</dbReference>
<dbReference type="InterPro" id="IPR036737">
    <property type="entry name" value="OmpA-like_sf"/>
</dbReference>
<organism evidence="10">
    <name type="scientific">Chlorobaculum parvum</name>
    <dbReference type="NCBI Taxonomy" id="274539"/>
    <lineage>
        <taxon>Bacteria</taxon>
        <taxon>Pseudomonadati</taxon>
        <taxon>Chlorobiota</taxon>
        <taxon>Chlorobiia</taxon>
        <taxon>Chlorobiales</taxon>
        <taxon>Chlorobiaceae</taxon>
        <taxon>Chlorobaculum</taxon>
    </lineage>
</organism>
<gene>
    <name evidence="8 10" type="primary">pal</name>
    <name evidence="10" type="ORF">ENL01_00755</name>
</gene>
<dbReference type="Gene3D" id="3.30.1330.60">
    <property type="entry name" value="OmpA-like domain"/>
    <property type="match status" value="1"/>
</dbReference>
<dbReference type="GO" id="GO:0009279">
    <property type="term" value="C:cell outer membrane"/>
    <property type="evidence" value="ECO:0007669"/>
    <property type="project" value="UniProtKB-SubCell"/>
</dbReference>
<dbReference type="PROSITE" id="PS51123">
    <property type="entry name" value="OMPA_2"/>
    <property type="match status" value="1"/>
</dbReference>
<keyword evidence="4 8" id="KW-0564">Palmitate</keyword>
<dbReference type="InterPro" id="IPR006665">
    <property type="entry name" value="OmpA-like"/>
</dbReference>
<dbReference type="HAMAP" id="MF_02204">
    <property type="entry name" value="Pal"/>
    <property type="match status" value="1"/>
</dbReference>
<dbReference type="InterPro" id="IPR039001">
    <property type="entry name" value="Pal"/>
</dbReference>
<dbReference type="EMBL" id="DRSK01000045">
    <property type="protein sequence ID" value="HHE07455.1"/>
    <property type="molecule type" value="Genomic_DNA"/>
</dbReference>
<keyword evidence="7" id="KW-0131">Cell cycle</keyword>
<comment type="similarity">
    <text evidence="8">Belongs to the Pal lipoprotein family.</text>
</comment>
<accession>A0A7C5HGI1</accession>
<evidence type="ECO:0000256" key="6">
    <source>
        <dbReference type="ARBA" id="ARBA00023288"/>
    </source>
</evidence>
<dbReference type="GO" id="GO:0051301">
    <property type="term" value="P:cell division"/>
    <property type="evidence" value="ECO:0007669"/>
    <property type="project" value="UniProtKB-KW"/>
</dbReference>
<dbReference type="NCBIfam" id="TIGR02802">
    <property type="entry name" value="Pal_lipo"/>
    <property type="match status" value="1"/>
</dbReference>
<dbReference type="InterPro" id="IPR014169">
    <property type="entry name" value="Pal_lipo_C"/>
</dbReference>
<dbReference type="InterPro" id="IPR006664">
    <property type="entry name" value="OMP_bac"/>
</dbReference>
<evidence type="ECO:0000256" key="1">
    <source>
        <dbReference type="ARBA" id="ARBA00022618"/>
    </source>
</evidence>
<feature type="domain" description="OmpA-like" evidence="9">
    <location>
        <begin position="55"/>
        <end position="169"/>
    </location>
</feature>
<keyword evidence="1" id="KW-0132">Cell division</keyword>
<keyword evidence="3 8" id="KW-0472">Membrane</keyword>
<keyword evidence="5 8" id="KW-0998">Cell outer membrane</keyword>
<evidence type="ECO:0000256" key="4">
    <source>
        <dbReference type="ARBA" id="ARBA00023139"/>
    </source>
</evidence>
<protein>
    <recommendedName>
        <fullName evidence="8">Peptidoglycan-associated lipoprotein</fullName>
        <shortName evidence="8">PAL</shortName>
    </recommendedName>
</protein>
<dbReference type="Proteomes" id="UP000886059">
    <property type="component" value="Unassembled WGS sequence"/>
</dbReference>
<name>A0A7C5HGI1_9CHLB</name>
<dbReference type="PANTHER" id="PTHR30329">
    <property type="entry name" value="STATOR ELEMENT OF FLAGELLAR MOTOR COMPLEX"/>
    <property type="match status" value="1"/>
</dbReference>
<evidence type="ECO:0000256" key="3">
    <source>
        <dbReference type="ARBA" id="ARBA00023136"/>
    </source>
</evidence>
<proteinExistence type="inferred from homology"/>
<dbReference type="AlphaFoldDB" id="A0A7C5HGI1"/>
<evidence type="ECO:0000256" key="8">
    <source>
        <dbReference type="HAMAP-Rule" id="MF_02204"/>
    </source>
</evidence>
<dbReference type="Pfam" id="PF00691">
    <property type="entry name" value="OmpA"/>
    <property type="match status" value="1"/>
</dbReference>
<keyword evidence="2 8" id="KW-0732">Signal</keyword>
<dbReference type="CDD" id="cd07185">
    <property type="entry name" value="OmpA_C-like"/>
    <property type="match status" value="1"/>
</dbReference>
<comment type="subcellular location">
    <subcellularLocation>
        <location evidence="8">Cell outer membrane</location>
        <topology evidence="8">Lipid-anchor</topology>
    </subcellularLocation>
</comment>
<evidence type="ECO:0000256" key="7">
    <source>
        <dbReference type="ARBA" id="ARBA00023306"/>
    </source>
</evidence>
<reference evidence="10" key="1">
    <citation type="journal article" date="2020" name="mSystems">
        <title>Genome- and Community-Level Interaction Insights into Carbon Utilization and Element Cycling Functions of Hydrothermarchaeota in Hydrothermal Sediment.</title>
        <authorList>
            <person name="Zhou Z."/>
            <person name="Liu Y."/>
            <person name="Xu W."/>
            <person name="Pan J."/>
            <person name="Luo Z.H."/>
            <person name="Li M."/>
        </authorList>
    </citation>
    <scope>NUCLEOTIDE SEQUENCE [LARGE SCALE GENOMIC DNA]</scope>
    <source>
        <strain evidence="10">HyVt-628</strain>
    </source>
</reference>
<keyword evidence="6 8" id="KW-0449">Lipoprotein</keyword>
<evidence type="ECO:0000256" key="2">
    <source>
        <dbReference type="ARBA" id="ARBA00022729"/>
    </source>
</evidence>